<comment type="subunit">
    <text evidence="9">Homodimer.</text>
</comment>
<comment type="function">
    <text evidence="9">Catalyzes the formation of acetyl phosphate from acetate and ATP. Can also catalyze the reverse reaction.</text>
</comment>
<dbReference type="AlphaFoldDB" id="A0A5M8FKG9"/>
<protein>
    <recommendedName>
        <fullName evidence="9">Acetate kinase</fullName>
        <ecNumber evidence="9">2.7.2.1</ecNumber>
    </recommendedName>
    <alternativeName>
        <fullName evidence="9">Acetokinase</fullName>
    </alternativeName>
</protein>
<dbReference type="GO" id="GO:0000287">
    <property type="term" value="F:magnesium ion binding"/>
    <property type="evidence" value="ECO:0007669"/>
    <property type="project" value="UniProtKB-UniRule"/>
</dbReference>
<dbReference type="Gene3D" id="3.30.420.40">
    <property type="match status" value="2"/>
</dbReference>
<feature type="site" description="Transition state stabilizer" evidence="9">
    <location>
        <position position="242"/>
    </location>
</feature>
<keyword evidence="2 9" id="KW-0963">Cytoplasm</keyword>
<feature type="active site" description="Proton donor/acceptor" evidence="9">
    <location>
        <position position="151"/>
    </location>
</feature>
<accession>A0A5M8FKG9</accession>
<reference evidence="11 12" key="1">
    <citation type="submission" date="2019-09" db="EMBL/GenBank/DDBJ databases">
        <title>Whole-genome sequence of the purple sulfur bacterium Thiohalocapsa marina DSM 19078.</title>
        <authorList>
            <person name="Kyndt J.A."/>
            <person name="Meyer T.E."/>
        </authorList>
    </citation>
    <scope>NUCLEOTIDE SEQUENCE [LARGE SCALE GENOMIC DNA]</scope>
    <source>
        <strain evidence="11 12">DSM 19078</strain>
    </source>
</reference>
<comment type="catalytic activity">
    <reaction evidence="9">
        <text>acetate + ATP = acetyl phosphate + ADP</text>
        <dbReference type="Rhea" id="RHEA:11352"/>
        <dbReference type="ChEBI" id="CHEBI:22191"/>
        <dbReference type="ChEBI" id="CHEBI:30089"/>
        <dbReference type="ChEBI" id="CHEBI:30616"/>
        <dbReference type="ChEBI" id="CHEBI:456216"/>
        <dbReference type="EC" id="2.7.2.1"/>
    </reaction>
</comment>
<dbReference type="InterPro" id="IPR023865">
    <property type="entry name" value="Aliphatic_acid_kinase_CS"/>
</dbReference>
<comment type="subcellular location">
    <subcellularLocation>
        <location evidence="9">Cytoplasm</location>
    </subcellularLocation>
</comment>
<keyword evidence="3 9" id="KW-0808">Transferase</keyword>
<organism evidence="11 12">
    <name type="scientific">Thiohalocapsa marina</name>
    <dbReference type="NCBI Taxonomy" id="424902"/>
    <lineage>
        <taxon>Bacteria</taxon>
        <taxon>Pseudomonadati</taxon>
        <taxon>Pseudomonadota</taxon>
        <taxon>Gammaproteobacteria</taxon>
        <taxon>Chromatiales</taxon>
        <taxon>Chromatiaceae</taxon>
        <taxon>Thiohalocapsa</taxon>
    </lineage>
</organism>
<dbReference type="Pfam" id="PF00871">
    <property type="entry name" value="Acetate_kinase"/>
    <property type="match status" value="1"/>
</dbReference>
<dbReference type="GO" id="GO:0006083">
    <property type="term" value="P:acetate metabolic process"/>
    <property type="evidence" value="ECO:0007669"/>
    <property type="project" value="TreeGrafter"/>
</dbReference>
<dbReference type="NCBIfam" id="TIGR00016">
    <property type="entry name" value="ackA"/>
    <property type="match status" value="1"/>
</dbReference>
<dbReference type="GO" id="GO:0005524">
    <property type="term" value="F:ATP binding"/>
    <property type="evidence" value="ECO:0007669"/>
    <property type="project" value="UniProtKB-KW"/>
</dbReference>
<dbReference type="InterPro" id="IPR004372">
    <property type="entry name" value="Ac/propionate_kinase"/>
</dbReference>
<evidence type="ECO:0000256" key="5">
    <source>
        <dbReference type="ARBA" id="ARBA00022741"/>
    </source>
</evidence>
<dbReference type="EC" id="2.7.2.1" evidence="9"/>
<evidence type="ECO:0000256" key="4">
    <source>
        <dbReference type="ARBA" id="ARBA00022723"/>
    </source>
</evidence>
<keyword evidence="7 9" id="KW-0067">ATP-binding</keyword>
<evidence type="ECO:0000256" key="8">
    <source>
        <dbReference type="ARBA" id="ARBA00022842"/>
    </source>
</evidence>
<feature type="binding site" evidence="9">
    <location>
        <begin position="209"/>
        <end position="213"/>
    </location>
    <ligand>
        <name>ATP</name>
        <dbReference type="ChEBI" id="CHEBI:30616"/>
    </ligand>
</feature>
<comment type="cofactor">
    <cofactor evidence="9">
        <name>Mg(2+)</name>
        <dbReference type="ChEBI" id="CHEBI:18420"/>
    </cofactor>
    <cofactor evidence="9">
        <name>Mn(2+)</name>
        <dbReference type="ChEBI" id="CHEBI:29035"/>
    </cofactor>
    <text evidence="9">Mg(2+). Can also accept Mn(2+).</text>
</comment>
<evidence type="ECO:0000256" key="7">
    <source>
        <dbReference type="ARBA" id="ARBA00022840"/>
    </source>
</evidence>
<feature type="binding site" evidence="9">
    <location>
        <position position="16"/>
    </location>
    <ligand>
        <name>ATP</name>
        <dbReference type="ChEBI" id="CHEBI:30616"/>
    </ligand>
</feature>
<comment type="caution">
    <text evidence="11">The sequence shown here is derived from an EMBL/GenBank/DDBJ whole genome shotgun (WGS) entry which is preliminary data.</text>
</comment>
<dbReference type="GO" id="GO:0005829">
    <property type="term" value="C:cytosol"/>
    <property type="evidence" value="ECO:0007669"/>
    <property type="project" value="TreeGrafter"/>
</dbReference>
<dbReference type="OrthoDB" id="9802453at2"/>
<dbReference type="PANTHER" id="PTHR21060">
    <property type="entry name" value="ACETATE KINASE"/>
    <property type="match status" value="1"/>
</dbReference>
<feature type="binding site" evidence="9">
    <location>
        <position position="9"/>
    </location>
    <ligand>
        <name>Mg(2+)</name>
        <dbReference type="ChEBI" id="CHEBI:18420"/>
    </ligand>
</feature>
<dbReference type="InterPro" id="IPR043129">
    <property type="entry name" value="ATPase_NBD"/>
</dbReference>
<dbReference type="InterPro" id="IPR000890">
    <property type="entry name" value="Aliphatic_acid_kin_short-chain"/>
</dbReference>
<dbReference type="EMBL" id="VWXX01000012">
    <property type="protein sequence ID" value="KAA6185187.1"/>
    <property type="molecule type" value="Genomic_DNA"/>
</dbReference>
<evidence type="ECO:0000313" key="11">
    <source>
        <dbReference type="EMBL" id="KAA6185187.1"/>
    </source>
</evidence>
<evidence type="ECO:0000256" key="2">
    <source>
        <dbReference type="ARBA" id="ARBA00022490"/>
    </source>
</evidence>
<dbReference type="UniPathway" id="UPA00340">
    <property type="reaction ID" value="UER00458"/>
</dbReference>
<name>A0A5M8FKG9_9GAMM</name>
<evidence type="ECO:0000256" key="6">
    <source>
        <dbReference type="ARBA" id="ARBA00022777"/>
    </source>
</evidence>
<evidence type="ECO:0000256" key="1">
    <source>
        <dbReference type="ARBA" id="ARBA00008748"/>
    </source>
</evidence>
<keyword evidence="5 9" id="KW-0547">Nucleotide-binding</keyword>
<dbReference type="HAMAP" id="MF_00020">
    <property type="entry name" value="Acetate_kinase"/>
    <property type="match status" value="1"/>
</dbReference>
<evidence type="ECO:0000256" key="10">
    <source>
        <dbReference type="RuleBase" id="RU003835"/>
    </source>
</evidence>
<proteinExistence type="inferred from homology"/>
<comment type="similarity">
    <text evidence="1 9 10">Belongs to the acetokinase family.</text>
</comment>
<evidence type="ECO:0000256" key="3">
    <source>
        <dbReference type="ARBA" id="ARBA00022679"/>
    </source>
</evidence>
<feature type="binding site" evidence="9">
    <location>
        <position position="380"/>
    </location>
    <ligand>
        <name>Mg(2+)</name>
        <dbReference type="ChEBI" id="CHEBI:18420"/>
    </ligand>
</feature>
<dbReference type="PANTHER" id="PTHR21060:SF21">
    <property type="entry name" value="ACETATE KINASE"/>
    <property type="match status" value="1"/>
</dbReference>
<evidence type="ECO:0000313" key="12">
    <source>
        <dbReference type="Proteomes" id="UP000322981"/>
    </source>
</evidence>
<sequence>MSEQILTLNAGSSSIKFALYRVLADDLELTLRGQVEGIGSNPHFVASAADGALLAEAYREPAPPGAGHGRAFRQIWDWLGQQAGSDRILAIGHRVAHGGEAYAEPVRIDDPVLQTLTRLIPLVPLHQPHNLSAIRLVAAEHPDLPQVACFDTGFHQGRPRISEQFALPRSLLDRGLKRYGFHGLSYAFIVRRLRELAPEIADGRVVIAHLGSGCSMTALREGRSVETTMGFSALDGVPMGTRPGLLDPGVLLYLMREDGLGVNELERLLYKESGLLGLSGVSNDLRDLHRSDDPRAAEAIDYFVYRIGQTLGALCAAIGGLDALVFTAGVGENDAEVRARVCRDAAWLGIDLDAEANRVGASCISPASKTPSVWVIPTDEERMIAMQTLRVVRETS</sequence>
<feature type="site" description="Transition state stabilizer" evidence="9">
    <location>
        <position position="182"/>
    </location>
</feature>
<feature type="binding site" evidence="9">
    <location>
        <position position="94"/>
    </location>
    <ligand>
        <name>substrate</name>
    </ligand>
</feature>
<dbReference type="SUPFAM" id="SSF53067">
    <property type="entry name" value="Actin-like ATPase domain"/>
    <property type="match status" value="2"/>
</dbReference>
<dbReference type="PRINTS" id="PR00471">
    <property type="entry name" value="ACETATEKNASE"/>
</dbReference>
<dbReference type="PROSITE" id="PS01075">
    <property type="entry name" value="ACETATE_KINASE_1"/>
    <property type="match status" value="1"/>
</dbReference>
<dbReference type="PIRSF" id="PIRSF000722">
    <property type="entry name" value="Acetate_prop_kin"/>
    <property type="match status" value="1"/>
</dbReference>
<dbReference type="PROSITE" id="PS01076">
    <property type="entry name" value="ACETATE_KINASE_2"/>
    <property type="match status" value="1"/>
</dbReference>
<evidence type="ECO:0000256" key="9">
    <source>
        <dbReference type="HAMAP-Rule" id="MF_00020"/>
    </source>
</evidence>
<keyword evidence="4 9" id="KW-0479">Metal-binding</keyword>
<keyword evidence="8 9" id="KW-0460">Magnesium</keyword>
<dbReference type="Proteomes" id="UP000322981">
    <property type="component" value="Unassembled WGS sequence"/>
</dbReference>
<dbReference type="GO" id="GO:0006085">
    <property type="term" value="P:acetyl-CoA biosynthetic process"/>
    <property type="evidence" value="ECO:0007669"/>
    <property type="project" value="UniProtKB-UniRule"/>
</dbReference>
<comment type="pathway">
    <text evidence="9">Metabolic intermediate biosynthesis; acetyl-CoA biosynthesis; acetyl-CoA from acetate: step 1/2.</text>
</comment>
<gene>
    <name evidence="9" type="primary">ackA</name>
    <name evidence="11" type="ORF">F2Q65_09775</name>
</gene>
<dbReference type="RefSeq" id="WP_150092868.1">
    <property type="nucleotide sequence ID" value="NZ_VWXX01000012.1"/>
</dbReference>
<feature type="binding site" evidence="9">
    <location>
        <begin position="284"/>
        <end position="286"/>
    </location>
    <ligand>
        <name>ATP</name>
        <dbReference type="ChEBI" id="CHEBI:30616"/>
    </ligand>
</feature>
<keyword evidence="12" id="KW-1185">Reference proteome</keyword>
<keyword evidence="6 9" id="KW-0418">Kinase</keyword>
<dbReference type="GO" id="GO:0008776">
    <property type="term" value="F:acetate kinase activity"/>
    <property type="evidence" value="ECO:0007669"/>
    <property type="project" value="UniProtKB-UniRule"/>
</dbReference>
<feature type="binding site" evidence="9">
    <location>
        <begin position="329"/>
        <end position="333"/>
    </location>
    <ligand>
        <name>ATP</name>
        <dbReference type="ChEBI" id="CHEBI:30616"/>
    </ligand>
</feature>